<sequence length="108" mass="11049">MPLDAPVTSATQPASGAPGPTAPAFAVISGFSGLSGFSAFPAVLAVLAVLALSAFVPVGPMAAACTRWLRTASRHGRERCGMQPPPVLRKVEGRGVQRAEVASHRELS</sequence>
<evidence type="ECO:0000256" key="1">
    <source>
        <dbReference type="SAM" id="Phobius"/>
    </source>
</evidence>
<keyword evidence="1" id="KW-0472">Membrane</keyword>
<evidence type="ECO:0000313" key="2">
    <source>
        <dbReference type="EMBL" id="GGU78586.1"/>
    </source>
</evidence>
<dbReference type="EMBL" id="BMRP01000019">
    <property type="protein sequence ID" value="GGU78586.1"/>
    <property type="molecule type" value="Genomic_DNA"/>
</dbReference>
<name>A0ABQ2VBG8_9ACTN</name>
<organism evidence="2 3">
    <name type="scientific">Streptomyces albospinus</name>
    <dbReference type="NCBI Taxonomy" id="285515"/>
    <lineage>
        <taxon>Bacteria</taxon>
        <taxon>Bacillati</taxon>
        <taxon>Actinomycetota</taxon>
        <taxon>Actinomycetes</taxon>
        <taxon>Kitasatosporales</taxon>
        <taxon>Streptomycetaceae</taxon>
        <taxon>Streptomyces</taxon>
    </lineage>
</organism>
<comment type="caution">
    <text evidence="2">The sequence shown here is derived from an EMBL/GenBank/DDBJ whole genome shotgun (WGS) entry which is preliminary data.</text>
</comment>
<accession>A0ABQ2VBG8</accession>
<feature type="transmembrane region" description="Helical" evidence="1">
    <location>
        <begin position="42"/>
        <end position="69"/>
    </location>
</feature>
<dbReference type="Proteomes" id="UP000654471">
    <property type="component" value="Unassembled WGS sequence"/>
</dbReference>
<keyword evidence="1" id="KW-1133">Transmembrane helix</keyword>
<protein>
    <submittedName>
        <fullName evidence="2">Uncharacterized protein</fullName>
    </submittedName>
</protein>
<reference evidence="3" key="1">
    <citation type="journal article" date="2019" name="Int. J. Syst. Evol. Microbiol.">
        <title>The Global Catalogue of Microorganisms (GCM) 10K type strain sequencing project: providing services to taxonomists for standard genome sequencing and annotation.</title>
        <authorList>
            <consortium name="The Broad Institute Genomics Platform"/>
            <consortium name="The Broad Institute Genome Sequencing Center for Infectious Disease"/>
            <person name="Wu L."/>
            <person name="Ma J."/>
        </authorList>
    </citation>
    <scope>NUCLEOTIDE SEQUENCE [LARGE SCALE GENOMIC DNA]</scope>
    <source>
        <strain evidence="3">JCM 3399</strain>
    </source>
</reference>
<proteinExistence type="predicted"/>
<keyword evidence="1" id="KW-0812">Transmembrane</keyword>
<keyword evidence="3" id="KW-1185">Reference proteome</keyword>
<evidence type="ECO:0000313" key="3">
    <source>
        <dbReference type="Proteomes" id="UP000654471"/>
    </source>
</evidence>
<gene>
    <name evidence="2" type="ORF">GCM10010211_50580</name>
</gene>